<dbReference type="InterPro" id="IPR036291">
    <property type="entry name" value="NAD(P)-bd_dom_sf"/>
</dbReference>
<proteinExistence type="predicted"/>
<organism evidence="2 3">
    <name type="scientific">Aquibaculum arenosum</name>
    <dbReference type="NCBI Taxonomy" id="3032591"/>
    <lineage>
        <taxon>Bacteria</taxon>
        <taxon>Pseudomonadati</taxon>
        <taxon>Pseudomonadota</taxon>
        <taxon>Alphaproteobacteria</taxon>
        <taxon>Rhodospirillales</taxon>
        <taxon>Rhodovibrionaceae</taxon>
        <taxon>Aquibaculum</taxon>
    </lineage>
</organism>
<dbReference type="PANTHER" id="PTHR48079">
    <property type="entry name" value="PROTEIN YEEZ"/>
    <property type="match status" value="1"/>
</dbReference>
<comment type="caution">
    <text evidence="2">The sequence shown here is derived from an EMBL/GenBank/DDBJ whole genome shotgun (WGS) entry which is preliminary data.</text>
</comment>
<protein>
    <submittedName>
        <fullName evidence="2">NAD-dependent epimerase/dehydratase family protein</fullName>
    </submittedName>
</protein>
<dbReference type="RefSeq" id="WP_275819290.1">
    <property type="nucleotide sequence ID" value="NZ_JARHUD010000001.1"/>
</dbReference>
<keyword evidence="3" id="KW-1185">Reference proteome</keyword>
<dbReference type="Proteomes" id="UP001215503">
    <property type="component" value="Unassembled WGS sequence"/>
</dbReference>
<sequence>MTSVSDPASAVIAVTGASGFVGRATVARLAAHGLRPRILLRRPDPDLEAMAAGVVRGDLTDSSALERLVAGADAVVHIGGLVSAVRASDFHRINCVVTERLAAAAAAAGVKRFLLVSSLAARQPELSPYAASKSAAEQALLRAAPWLCRAIVRPPGVYGPGDRATLPIFRQLAGGLVVMPGSAQARFSLIYVDDLARALASLVEHPDAAAWDGEPVPLDDGAEGGYAWSELAALAGRALGRRVRVLQLPPGLLAPLAWGSAGLSRLSGRPAMISPGKLRELAWPDWVAKAQPERLPPEGRPRVGFTEGFTLTLQWYEKQGWLPASRIRQEEAE</sequence>
<dbReference type="SUPFAM" id="SSF51735">
    <property type="entry name" value="NAD(P)-binding Rossmann-fold domains"/>
    <property type="match status" value="1"/>
</dbReference>
<name>A0ABT5YI75_9PROT</name>
<evidence type="ECO:0000313" key="2">
    <source>
        <dbReference type="EMBL" id="MDF2094639.1"/>
    </source>
</evidence>
<dbReference type="InterPro" id="IPR001509">
    <property type="entry name" value="Epimerase_deHydtase"/>
</dbReference>
<dbReference type="Pfam" id="PF01370">
    <property type="entry name" value="Epimerase"/>
    <property type="match status" value="1"/>
</dbReference>
<feature type="domain" description="NAD-dependent epimerase/dehydratase" evidence="1">
    <location>
        <begin position="12"/>
        <end position="208"/>
    </location>
</feature>
<evidence type="ECO:0000259" key="1">
    <source>
        <dbReference type="Pfam" id="PF01370"/>
    </source>
</evidence>
<accession>A0ABT5YI75</accession>
<dbReference type="InterPro" id="IPR051783">
    <property type="entry name" value="NAD(P)-dependent_oxidoreduct"/>
</dbReference>
<dbReference type="Gene3D" id="3.40.50.720">
    <property type="entry name" value="NAD(P)-binding Rossmann-like Domain"/>
    <property type="match status" value="1"/>
</dbReference>
<gene>
    <name evidence="2" type="ORF">P2G67_01455</name>
</gene>
<reference evidence="2 3" key="1">
    <citation type="submission" date="2023-03" db="EMBL/GenBank/DDBJ databases">
        <title>Fodinicurvata sp. CAU 1616 isolated from sea sendiment.</title>
        <authorList>
            <person name="Kim W."/>
        </authorList>
    </citation>
    <scope>NUCLEOTIDE SEQUENCE [LARGE SCALE GENOMIC DNA]</scope>
    <source>
        <strain evidence="2 3">CAU 1616</strain>
    </source>
</reference>
<dbReference type="EMBL" id="JARHUD010000001">
    <property type="protein sequence ID" value="MDF2094639.1"/>
    <property type="molecule type" value="Genomic_DNA"/>
</dbReference>
<evidence type="ECO:0000313" key="3">
    <source>
        <dbReference type="Proteomes" id="UP001215503"/>
    </source>
</evidence>
<dbReference type="PANTHER" id="PTHR48079:SF6">
    <property type="entry name" value="NAD(P)-BINDING DOMAIN-CONTAINING PROTEIN-RELATED"/>
    <property type="match status" value="1"/>
</dbReference>